<accession>A0A814ZHD9</accession>
<evidence type="ECO:0000313" key="2">
    <source>
        <dbReference type="EMBL" id="CAF1542121.1"/>
    </source>
</evidence>
<dbReference type="AlphaFoldDB" id="A0A814ZHD9"/>
<name>A0A814ZHD9_9BILA</name>
<comment type="caution">
    <text evidence="1">The sequence shown here is derived from an EMBL/GenBank/DDBJ whole genome shotgun (WGS) entry which is preliminary data.</text>
</comment>
<sequence>MSYCQLNRLPIEIYYIIFSYLKPFEISYSFSNLNQFLNEILNGYDLKYSIDFYLISFKELYSLKQHIHPEHVIHLSMQDDEKSFKKIKYFLSKFNLKFFVNLRSIHISFHKKAFSDMIFPCLSSLPLNHLTKLSIHDYGTNNSLYELITYHGKSLRELSVLRASILNRNIFPKNLQKLKLYSADNFYLRTILQRLNQNSLIKLHIRFDEKPIIDKLFSSFQRHYQSLTYLFIDISQSKSIHFLVEKSPCNNKLAIHSPLVDRKIKKDSFV</sequence>
<evidence type="ECO:0000313" key="4">
    <source>
        <dbReference type="Proteomes" id="UP000663877"/>
    </source>
</evidence>
<keyword evidence="3" id="KW-1185">Reference proteome</keyword>
<evidence type="ECO:0008006" key="5">
    <source>
        <dbReference type="Google" id="ProtNLM"/>
    </source>
</evidence>
<proteinExistence type="predicted"/>
<dbReference type="Proteomes" id="UP000663877">
    <property type="component" value="Unassembled WGS sequence"/>
</dbReference>
<dbReference type="OrthoDB" id="10535948at2759"/>
<reference evidence="1" key="1">
    <citation type="submission" date="2021-02" db="EMBL/GenBank/DDBJ databases">
        <authorList>
            <person name="Nowell W R."/>
        </authorList>
    </citation>
    <scope>NUCLEOTIDE SEQUENCE</scope>
</reference>
<dbReference type="EMBL" id="CAJNOM010000688">
    <property type="protein sequence ID" value="CAF1542121.1"/>
    <property type="molecule type" value="Genomic_DNA"/>
</dbReference>
<dbReference type="EMBL" id="CAJNOI010000330">
    <property type="protein sequence ID" value="CAF1245392.1"/>
    <property type="molecule type" value="Genomic_DNA"/>
</dbReference>
<dbReference type="Proteomes" id="UP000663832">
    <property type="component" value="Unassembled WGS sequence"/>
</dbReference>
<organism evidence="1 4">
    <name type="scientific">Adineta steineri</name>
    <dbReference type="NCBI Taxonomy" id="433720"/>
    <lineage>
        <taxon>Eukaryota</taxon>
        <taxon>Metazoa</taxon>
        <taxon>Spiralia</taxon>
        <taxon>Gnathifera</taxon>
        <taxon>Rotifera</taxon>
        <taxon>Eurotatoria</taxon>
        <taxon>Bdelloidea</taxon>
        <taxon>Adinetida</taxon>
        <taxon>Adinetidae</taxon>
        <taxon>Adineta</taxon>
    </lineage>
</organism>
<evidence type="ECO:0000313" key="3">
    <source>
        <dbReference type="Proteomes" id="UP000663832"/>
    </source>
</evidence>
<gene>
    <name evidence="1" type="ORF">BJG266_LOCUS29285</name>
    <name evidence="2" type="ORF">QVE165_LOCUS46406</name>
</gene>
<evidence type="ECO:0000313" key="1">
    <source>
        <dbReference type="EMBL" id="CAF1245392.1"/>
    </source>
</evidence>
<protein>
    <recommendedName>
        <fullName evidence="5">F-box domain-containing protein</fullName>
    </recommendedName>
</protein>